<reference evidence="4" key="1">
    <citation type="journal article" date="2020" name="mSystems">
        <title>Genome- and Community-Level Interaction Insights into Carbon Utilization and Element Cycling Functions of Hydrothermarchaeota in Hydrothermal Sediment.</title>
        <authorList>
            <person name="Zhou Z."/>
            <person name="Liu Y."/>
            <person name="Xu W."/>
            <person name="Pan J."/>
            <person name="Luo Z.H."/>
            <person name="Li M."/>
        </authorList>
    </citation>
    <scope>NUCLEOTIDE SEQUENCE [LARGE SCALE GENOMIC DNA]</scope>
    <source>
        <strain evidence="4">SpSt-488</strain>
    </source>
</reference>
<evidence type="ECO:0000256" key="1">
    <source>
        <dbReference type="ARBA" id="ARBA00006709"/>
    </source>
</evidence>
<organism evidence="4">
    <name type="scientific">candidate division WOR-3 bacterium</name>
    <dbReference type="NCBI Taxonomy" id="2052148"/>
    <lineage>
        <taxon>Bacteria</taxon>
        <taxon>Bacteria division WOR-3</taxon>
    </lineage>
</organism>
<dbReference type="InterPro" id="IPR036079">
    <property type="entry name" value="ATPase_csu/dsu_sf"/>
</dbReference>
<dbReference type="Gene3D" id="1.10.132.50">
    <property type="entry name" value="ATP synthase (C/AC39) subunit, domain 3"/>
    <property type="match status" value="1"/>
</dbReference>
<gene>
    <name evidence="4" type="ORF">ENS41_00615</name>
</gene>
<comment type="similarity">
    <text evidence="1">Belongs to the V-ATPase V0D/AC39 subunit family.</text>
</comment>
<dbReference type="InterPro" id="IPR035067">
    <property type="entry name" value="V-type_ATPase_csu/dsu"/>
</dbReference>
<evidence type="ECO:0000256" key="3">
    <source>
        <dbReference type="ARBA" id="ARBA00023065"/>
    </source>
</evidence>
<proteinExistence type="inferred from homology"/>
<name>A0A7C4CA86_UNCW3</name>
<accession>A0A7C4CA86</accession>
<evidence type="ECO:0000256" key="2">
    <source>
        <dbReference type="ARBA" id="ARBA00022448"/>
    </source>
</evidence>
<comment type="caution">
    <text evidence="4">The sequence shown here is derived from an EMBL/GenBank/DDBJ whole genome shotgun (WGS) entry which is preliminary data.</text>
</comment>
<evidence type="ECO:0008006" key="5">
    <source>
        <dbReference type="Google" id="ProtNLM"/>
    </source>
</evidence>
<dbReference type="GO" id="GO:0046961">
    <property type="term" value="F:proton-transporting ATPase activity, rotational mechanism"/>
    <property type="evidence" value="ECO:0007669"/>
    <property type="project" value="InterPro"/>
</dbReference>
<sequence>MQWSQSAEYGFALGRVRALEPSLFDRPRYERFITAADSRELVALVVDAGYGRYAGRGEETSLDEMLSAAQRENAAFLYQYCRLLEVRTLFFLAADLNRLKAAVKQRLGARHPMTAAGHGLGGTWTDAQLAALAAAQAGAQPEVIRLAVARVLAAAEPFAPETVDSTLDIAGQQYLLQVVNAAPFLRALAALRADLANLRALVRSRAVDEPPAALASSLLPGGNIDRRTLAAAGGADWEGVVAAVRDTRFGGLVADGVAFLREQRSLVRLERLTREEEIRFLRQTRYVAMGYEPLLAFCLQREAEITNLRLLHAAKLTGMPAEACREVVAYVN</sequence>
<dbReference type="Pfam" id="PF01992">
    <property type="entry name" value="vATP-synt_AC39"/>
    <property type="match status" value="1"/>
</dbReference>
<dbReference type="PANTHER" id="PTHR38682">
    <property type="entry name" value="V-TYPE ATP SYNTHASE SUBUNIT C"/>
    <property type="match status" value="1"/>
</dbReference>
<dbReference type="PANTHER" id="PTHR38682:SF1">
    <property type="entry name" value="V-TYPE ATP SYNTHASE SUBUNIT C"/>
    <property type="match status" value="1"/>
</dbReference>
<keyword evidence="2" id="KW-0813">Transport</keyword>
<protein>
    <recommendedName>
        <fullName evidence="5">V-type ATPase subunit</fullName>
    </recommendedName>
</protein>
<dbReference type="InterPro" id="IPR050873">
    <property type="entry name" value="V-ATPase_V0D/AC39_subunit"/>
</dbReference>
<dbReference type="Gene3D" id="1.20.1690.10">
    <property type="entry name" value="V-type ATP synthase subunit C domain"/>
    <property type="match status" value="2"/>
</dbReference>
<keyword evidence="3" id="KW-0406">Ion transport</keyword>
<evidence type="ECO:0000313" key="4">
    <source>
        <dbReference type="EMBL" id="HGK27443.1"/>
    </source>
</evidence>
<dbReference type="InterPro" id="IPR002843">
    <property type="entry name" value="ATPase_V0-cplx_csu/dsu"/>
</dbReference>
<dbReference type="InterPro" id="IPR044911">
    <property type="entry name" value="V-type_ATPase_csu/dsu_dom_3"/>
</dbReference>
<dbReference type="EMBL" id="DSUT01000013">
    <property type="protein sequence ID" value="HGK27443.1"/>
    <property type="molecule type" value="Genomic_DNA"/>
</dbReference>
<dbReference type="SUPFAM" id="SSF103486">
    <property type="entry name" value="V-type ATP synthase subunit C"/>
    <property type="match status" value="1"/>
</dbReference>
<dbReference type="AlphaFoldDB" id="A0A7C4CA86"/>